<name>A0A7W9JLB8_9MICC</name>
<dbReference type="Proteomes" id="UP000567246">
    <property type="component" value="Unassembled WGS sequence"/>
</dbReference>
<dbReference type="GO" id="GO:0008360">
    <property type="term" value="P:regulation of cell shape"/>
    <property type="evidence" value="ECO:0007669"/>
    <property type="project" value="UniProtKB-KW"/>
</dbReference>
<proteinExistence type="predicted"/>
<feature type="compositionally biased region" description="Pro residues" evidence="8">
    <location>
        <begin position="1"/>
        <end position="10"/>
    </location>
</feature>
<dbReference type="EMBL" id="JACHMW010000001">
    <property type="protein sequence ID" value="MBB5849387.1"/>
    <property type="molecule type" value="Genomic_DNA"/>
</dbReference>
<feature type="transmembrane region" description="Helical" evidence="9">
    <location>
        <begin position="292"/>
        <end position="314"/>
    </location>
</feature>
<dbReference type="GO" id="GO:0009252">
    <property type="term" value="P:peptidoglycan biosynthetic process"/>
    <property type="evidence" value="ECO:0007669"/>
    <property type="project" value="UniProtKB-KW"/>
</dbReference>
<feature type="transmembrane region" description="Helical" evidence="9">
    <location>
        <begin position="206"/>
        <end position="227"/>
    </location>
</feature>
<organism evidence="10 11">
    <name type="scientific">Micrococcus endophyticus</name>
    <dbReference type="NCBI Taxonomy" id="455343"/>
    <lineage>
        <taxon>Bacteria</taxon>
        <taxon>Bacillati</taxon>
        <taxon>Actinomycetota</taxon>
        <taxon>Actinomycetes</taxon>
        <taxon>Micrococcales</taxon>
        <taxon>Micrococcaceae</taxon>
        <taxon>Micrococcus</taxon>
    </lineage>
</organism>
<feature type="transmembrane region" description="Helical" evidence="9">
    <location>
        <begin position="174"/>
        <end position="194"/>
    </location>
</feature>
<sequence length="617" mass="65424">MSSSPSPRPAQDPARAGVADEEPTTADPAPATDPEAPAREDRPDETPEGERRAGRSTAIMASGTLISRVLGLVRAMLVTVAIGLSTDMADIFEIANSLPNVIYLLLVGGVFNVVLVPQLIKHARDADRGADYTSRLMTLGTLVMLGGTLVVMAVAAPLMTALTRGWSPEKLEMATVFALWCLPQVFFYGMYALVGQVLNANGRFGAYMWAPVLNNVVAIAAIGLYLAMFGAYRAGEDVAGWTSTQTLVLAGGHTLGVILQAVILFLPLRGLGLGLRPRFGWKGIGLRETGRIAGYTLVTMMVTNVVLLLCQRYVTSATEARDRGELRIPGTEAWSTEMAQAAIPGVAAYNMAMLIAVLPHSVFVLSLATVLFNRLARAMTRQDMPAVRRTTAQGLRAFTVPLMFSLAGIVVLAGPLGRVFGSTAETAMVAGIAVGAVLLALALSIPFRSGSFYLLRVFYAAEDAKVPMVVQVSASLLMLLLSWAGAMLLPLWSMALWVAIASSLSYVYQFALTHVLTVRRFGDYGFASVLRAHGQTGLAALAAAAAGAVVVWLLGGYTGGFAWETIVTALITCAVAAAVMAPVYVVALKLLRFPELDDALRPVVSRVPALGRLLRVG</sequence>
<gene>
    <name evidence="10" type="ORF">HDA33_001951</name>
</gene>
<dbReference type="InterPro" id="IPR051050">
    <property type="entry name" value="Lipid_II_flippase_MurJ/MviN"/>
</dbReference>
<evidence type="ECO:0000256" key="1">
    <source>
        <dbReference type="ARBA" id="ARBA00004651"/>
    </source>
</evidence>
<feature type="transmembrane region" description="Helical" evidence="9">
    <location>
        <begin position="468"/>
        <end position="489"/>
    </location>
</feature>
<feature type="transmembrane region" description="Helical" evidence="9">
    <location>
        <begin position="537"/>
        <end position="554"/>
    </location>
</feature>
<feature type="transmembrane region" description="Helical" evidence="9">
    <location>
        <begin position="247"/>
        <end position="271"/>
    </location>
</feature>
<evidence type="ECO:0000256" key="5">
    <source>
        <dbReference type="ARBA" id="ARBA00022984"/>
    </source>
</evidence>
<feature type="transmembrane region" description="Helical" evidence="9">
    <location>
        <begin position="495"/>
        <end position="516"/>
    </location>
</feature>
<feature type="transmembrane region" description="Helical" evidence="9">
    <location>
        <begin position="102"/>
        <end position="120"/>
    </location>
</feature>
<feature type="transmembrane region" description="Helical" evidence="9">
    <location>
        <begin position="58"/>
        <end position="82"/>
    </location>
</feature>
<keyword evidence="4" id="KW-0133">Cell shape</keyword>
<comment type="subcellular location">
    <subcellularLocation>
        <location evidence="1">Cell membrane</location>
        <topology evidence="1">Multi-pass membrane protein</topology>
    </subcellularLocation>
</comment>
<evidence type="ECO:0000313" key="10">
    <source>
        <dbReference type="EMBL" id="MBB5849387.1"/>
    </source>
</evidence>
<comment type="caution">
    <text evidence="10">The sequence shown here is derived from an EMBL/GenBank/DDBJ whole genome shotgun (WGS) entry which is preliminary data.</text>
</comment>
<evidence type="ECO:0000256" key="6">
    <source>
        <dbReference type="ARBA" id="ARBA00022989"/>
    </source>
</evidence>
<keyword evidence="7 9" id="KW-0472">Membrane</keyword>
<keyword evidence="6 9" id="KW-1133">Transmembrane helix</keyword>
<evidence type="ECO:0000256" key="9">
    <source>
        <dbReference type="SAM" id="Phobius"/>
    </source>
</evidence>
<keyword evidence="2" id="KW-1003">Cell membrane</keyword>
<dbReference type="GO" id="GO:0015648">
    <property type="term" value="F:lipid-linked peptidoglycan transporter activity"/>
    <property type="evidence" value="ECO:0007669"/>
    <property type="project" value="TreeGrafter"/>
</dbReference>
<protein>
    <submittedName>
        <fullName evidence="10">Putative peptidoglycan lipid II flippase</fullName>
    </submittedName>
</protein>
<dbReference type="PANTHER" id="PTHR47019:SF1">
    <property type="entry name" value="LIPID II FLIPPASE MURJ"/>
    <property type="match status" value="1"/>
</dbReference>
<evidence type="ECO:0000313" key="11">
    <source>
        <dbReference type="Proteomes" id="UP000567246"/>
    </source>
</evidence>
<accession>A0A7W9JLB8</accession>
<feature type="transmembrane region" description="Helical" evidence="9">
    <location>
        <begin position="426"/>
        <end position="447"/>
    </location>
</feature>
<dbReference type="GO" id="GO:0005886">
    <property type="term" value="C:plasma membrane"/>
    <property type="evidence" value="ECO:0007669"/>
    <property type="project" value="UniProtKB-SubCell"/>
</dbReference>
<dbReference type="Pfam" id="PF03023">
    <property type="entry name" value="MurJ"/>
    <property type="match status" value="1"/>
</dbReference>
<evidence type="ECO:0000256" key="2">
    <source>
        <dbReference type="ARBA" id="ARBA00022475"/>
    </source>
</evidence>
<dbReference type="PRINTS" id="PR01806">
    <property type="entry name" value="VIRFACTRMVIN"/>
</dbReference>
<dbReference type="RefSeq" id="WP_184172912.1">
    <property type="nucleotide sequence ID" value="NZ_BAABAG010000012.1"/>
</dbReference>
<evidence type="ECO:0000256" key="7">
    <source>
        <dbReference type="ARBA" id="ARBA00023136"/>
    </source>
</evidence>
<feature type="compositionally biased region" description="Basic and acidic residues" evidence="8">
    <location>
        <begin position="36"/>
        <end position="53"/>
    </location>
</feature>
<keyword evidence="5" id="KW-0573">Peptidoglycan synthesis</keyword>
<evidence type="ECO:0000256" key="8">
    <source>
        <dbReference type="SAM" id="MobiDB-lite"/>
    </source>
</evidence>
<keyword evidence="11" id="KW-1185">Reference proteome</keyword>
<feature type="compositionally biased region" description="Low complexity" evidence="8">
    <location>
        <begin position="25"/>
        <end position="35"/>
    </location>
</feature>
<evidence type="ECO:0000256" key="4">
    <source>
        <dbReference type="ARBA" id="ARBA00022960"/>
    </source>
</evidence>
<dbReference type="GO" id="GO:0034204">
    <property type="term" value="P:lipid translocation"/>
    <property type="evidence" value="ECO:0007669"/>
    <property type="project" value="TreeGrafter"/>
</dbReference>
<keyword evidence="3 9" id="KW-0812">Transmembrane</keyword>
<dbReference type="AlphaFoldDB" id="A0A7W9JLB8"/>
<feature type="transmembrane region" description="Helical" evidence="9">
    <location>
        <begin position="394"/>
        <end position="414"/>
    </location>
</feature>
<dbReference type="InterPro" id="IPR004268">
    <property type="entry name" value="MurJ"/>
</dbReference>
<feature type="transmembrane region" description="Helical" evidence="9">
    <location>
        <begin position="351"/>
        <end position="373"/>
    </location>
</feature>
<feature type="transmembrane region" description="Helical" evidence="9">
    <location>
        <begin position="566"/>
        <end position="591"/>
    </location>
</feature>
<reference evidence="10 11" key="1">
    <citation type="submission" date="2020-08" db="EMBL/GenBank/DDBJ databases">
        <title>Sequencing the genomes of 1000 actinobacteria strains.</title>
        <authorList>
            <person name="Klenk H.-P."/>
        </authorList>
    </citation>
    <scope>NUCLEOTIDE SEQUENCE [LARGE SCALE GENOMIC DNA]</scope>
    <source>
        <strain evidence="10 11">DSM 17945</strain>
    </source>
</reference>
<feature type="region of interest" description="Disordered" evidence="8">
    <location>
        <begin position="1"/>
        <end position="56"/>
    </location>
</feature>
<dbReference type="PANTHER" id="PTHR47019">
    <property type="entry name" value="LIPID II FLIPPASE MURJ"/>
    <property type="match status" value="1"/>
</dbReference>
<feature type="transmembrane region" description="Helical" evidence="9">
    <location>
        <begin position="141"/>
        <end position="162"/>
    </location>
</feature>
<evidence type="ECO:0000256" key="3">
    <source>
        <dbReference type="ARBA" id="ARBA00022692"/>
    </source>
</evidence>